<gene>
    <name evidence="3" type="ORF">DD666_07115</name>
</gene>
<reference evidence="3 4" key="1">
    <citation type="journal article" date="2018" name="Nat. Biotechnol.">
        <title>A standardized bacterial taxonomy based on genome phylogeny substantially revises the tree of life.</title>
        <authorList>
            <person name="Parks D.H."/>
            <person name="Chuvochina M."/>
            <person name="Waite D.W."/>
            <person name="Rinke C."/>
            <person name="Skarshewski A."/>
            <person name="Chaumeil P.A."/>
            <person name="Hugenholtz P."/>
        </authorList>
    </citation>
    <scope>NUCLEOTIDE SEQUENCE [LARGE SCALE GENOMIC DNA]</scope>
    <source>
        <strain evidence="3">UBA10707</strain>
    </source>
</reference>
<dbReference type="PIRSF" id="PIRSF017082">
    <property type="entry name" value="YflP"/>
    <property type="match status" value="1"/>
</dbReference>
<comment type="caution">
    <text evidence="3">The sequence shown here is derived from an EMBL/GenBank/DDBJ whole genome shotgun (WGS) entry which is preliminary data.</text>
</comment>
<dbReference type="Gene3D" id="3.40.190.150">
    <property type="entry name" value="Bordetella uptake gene, domain 1"/>
    <property type="match status" value="1"/>
</dbReference>
<keyword evidence="2" id="KW-0732">Signal</keyword>
<protein>
    <submittedName>
        <fullName evidence="3">TctC</fullName>
    </submittedName>
</protein>
<proteinExistence type="inferred from homology"/>
<sequence>MKKILTLATLILGVLTCSAQAQSSTYPTRSVRAVLPYSVGSGPDTVARMIGEQLSAAWKQPFIVENKPGANGWLALGEVKRSAADGYSVAIVDNTHMTLQPHLYKKMPFDPARDFVAAAPIYSTHFFIVVAANSPWRNVEDLVQAANKANGHLTYGTWGIGSVAHLGSTILQQRTQTSMTHIPYKDLSQLYTAVANGDVDWAFGTAATVQNLYQAKRVKLLALAAPTRLASYPDVPTVTEAGGPKDFELETWVAAFAPRGTPQDVIERLNTAIAAALRTTAVRQRFEIFGFNAWSVDVSGLAHAVNEDSAHFGQIVEKANIALD</sequence>
<evidence type="ECO:0000256" key="1">
    <source>
        <dbReference type="ARBA" id="ARBA00006987"/>
    </source>
</evidence>
<dbReference type="Proteomes" id="UP000264036">
    <property type="component" value="Unassembled WGS sequence"/>
</dbReference>
<dbReference type="AlphaFoldDB" id="A0A356LED2"/>
<evidence type="ECO:0000313" key="3">
    <source>
        <dbReference type="EMBL" id="HBP29169.1"/>
    </source>
</evidence>
<dbReference type="Pfam" id="PF03401">
    <property type="entry name" value="TctC"/>
    <property type="match status" value="1"/>
</dbReference>
<evidence type="ECO:0000313" key="4">
    <source>
        <dbReference type="Proteomes" id="UP000264036"/>
    </source>
</evidence>
<dbReference type="PANTHER" id="PTHR42928">
    <property type="entry name" value="TRICARBOXYLATE-BINDING PROTEIN"/>
    <property type="match status" value="1"/>
</dbReference>
<comment type="similarity">
    <text evidence="1">Belongs to the UPF0065 (bug) family.</text>
</comment>
<dbReference type="InterPro" id="IPR042100">
    <property type="entry name" value="Bug_dom1"/>
</dbReference>
<dbReference type="EMBL" id="DOEK01000016">
    <property type="protein sequence ID" value="HBP29169.1"/>
    <property type="molecule type" value="Genomic_DNA"/>
</dbReference>
<feature type="chain" id="PRO_5016965345" evidence="2">
    <location>
        <begin position="22"/>
        <end position="324"/>
    </location>
</feature>
<dbReference type="InterPro" id="IPR005064">
    <property type="entry name" value="BUG"/>
</dbReference>
<feature type="signal peptide" evidence="2">
    <location>
        <begin position="1"/>
        <end position="21"/>
    </location>
</feature>
<name>A0A356LED2_9BURK</name>
<accession>A0A356LED2</accession>
<dbReference type="Gene3D" id="3.40.190.10">
    <property type="entry name" value="Periplasmic binding protein-like II"/>
    <property type="match status" value="1"/>
</dbReference>
<dbReference type="PANTHER" id="PTHR42928:SF5">
    <property type="entry name" value="BLR1237 PROTEIN"/>
    <property type="match status" value="1"/>
</dbReference>
<organism evidence="3 4">
    <name type="scientific">Advenella kashmirensis</name>
    <dbReference type="NCBI Taxonomy" id="310575"/>
    <lineage>
        <taxon>Bacteria</taxon>
        <taxon>Pseudomonadati</taxon>
        <taxon>Pseudomonadota</taxon>
        <taxon>Betaproteobacteria</taxon>
        <taxon>Burkholderiales</taxon>
        <taxon>Alcaligenaceae</taxon>
    </lineage>
</organism>
<evidence type="ECO:0000256" key="2">
    <source>
        <dbReference type="SAM" id="SignalP"/>
    </source>
</evidence>
<dbReference type="SUPFAM" id="SSF53850">
    <property type="entry name" value="Periplasmic binding protein-like II"/>
    <property type="match status" value="1"/>
</dbReference>
<dbReference type="CDD" id="cd07012">
    <property type="entry name" value="PBP2_Bug_TTT"/>
    <property type="match status" value="1"/>
</dbReference>